<dbReference type="EMBL" id="GG738928">
    <property type="protein sequence ID" value="EFC36631.1"/>
    <property type="molecule type" value="Genomic_DNA"/>
</dbReference>
<sequence length="442" mass="51127">MKPASKIIGVFLALVVLLQIYSVVEGKLTTFTFEKQSLNHQWIWLDSFVFDNMGMKEPGYITWQLNNIKKQDPTALKNLYVSLYDDESGYWPALQNYINSNNGKVNCTHLRKFAKQTFPLDTYPEFSILIDESASIHTWYMALDACEREVTDSGPEYIELDFKWTNPGGFFTKQFSKDRQGILEVHIAFVPFYTIMVFAYIISIVQLIRHKSFHLIIRVFYSSLVVYWLGRVVEMIHLFVYGADGVGIPFFDDLAVGLKLLGDFLMLVLLYLLASGWTITTSYIRYFKQTVGVWIFFGVFYIALYAWAQIELIFVVNTEDYIYDTIPGIIISVMRIPAMAFFIFVLFKTHQEETNKLKKVFYKVIGLLYSLWFISLPLIVSISFAIPVSHRAKWIEGLSLSIDLISYLVMFIALWYQLARKYFQLSTVDPTSSTTGSAYESL</sequence>
<dbReference type="OMA" id="DHSCTEK"/>
<accession>D2W2Y9</accession>
<dbReference type="VEuPathDB" id="AmoebaDB:NAEGRDRAFT_75759"/>
<keyword evidence="5" id="KW-1185">Reference proteome</keyword>
<dbReference type="PANTHER" id="PTHR23252">
    <property type="entry name" value="INTIMAL THICKNESS RECEPTOR-RELATED"/>
    <property type="match status" value="1"/>
</dbReference>
<feature type="transmembrane region" description="Helical" evidence="1">
    <location>
        <begin position="185"/>
        <end position="207"/>
    </location>
</feature>
<dbReference type="GO" id="GO:0019236">
    <property type="term" value="P:response to pheromone"/>
    <property type="evidence" value="ECO:0007669"/>
    <property type="project" value="InterPro"/>
</dbReference>
<feature type="domain" description="GPR180/TMEM145 transmembrane" evidence="3">
    <location>
        <begin position="189"/>
        <end position="410"/>
    </location>
</feature>
<feature type="transmembrane region" description="Helical" evidence="1">
    <location>
        <begin position="398"/>
        <end position="416"/>
    </location>
</feature>
<name>D2W2Y9_NAEGR</name>
<feature type="transmembrane region" description="Helical" evidence="1">
    <location>
        <begin position="360"/>
        <end position="386"/>
    </location>
</feature>
<feature type="signal peptide" evidence="2">
    <location>
        <begin position="1"/>
        <end position="26"/>
    </location>
</feature>
<evidence type="ECO:0000256" key="1">
    <source>
        <dbReference type="SAM" id="Phobius"/>
    </source>
</evidence>
<proteinExistence type="predicted"/>
<dbReference type="InterPro" id="IPR047831">
    <property type="entry name" value="GPR180/TMEM145"/>
</dbReference>
<feature type="transmembrane region" description="Helical" evidence="1">
    <location>
        <begin position="219"/>
        <end position="240"/>
    </location>
</feature>
<feature type="chain" id="PRO_5003038545" evidence="2">
    <location>
        <begin position="27"/>
        <end position="442"/>
    </location>
</feature>
<dbReference type="PANTHER" id="PTHR23252:SF29">
    <property type="entry name" value="INTEGRAL MEMBRANE PROTEIN GPR180"/>
    <property type="match status" value="1"/>
</dbReference>
<keyword evidence="1" id="KW-1133">Transmembrane helix</keyword>
<dbReference type="Pfam" id="PF10192">
    <property type="entry name" value="GPR180-TMEM145_TM"/>
    <property type="match status" value="1"/>
</dbReference>
<evidence type="ECO:0000313" key="5">
    <source>
        <dbReference type="Proteomes" id="UP000006671"/>
    </source>
</evidence>
<keyword evidence="2" id="KW-0732">Signal</keyword>
<feature type="transmembrane region" description="Helical" evidence="1">
    <location>
        <begin position="291"/>
        <end position="308"/>
    </location>
</feature>
<keyword evidence="1" id="KW-0812">Transmembrane</keyword>
<protein>
    <submittedName>
        <fullName evidence="4">Predicted protein</fullName>
    </submittedName>
</protein>
<evidence type="ECO:0000259" key="3">
    <source>
        <dbReference type="Pfam" id="PF10192"/>
    </source>
</evidence>
<organism evidence="5">
    <name type="scientific">Naegleria gruberi</name>
    <name type="common">Amoeba</name>
    <dbReference type="NCBI Taxonomy" id="5762"/>
    <lineage>
        <taxon>Eukaryota</taxon>
        <taxon>Discoba</taxon>
        <taxon>Heterolobosea</taxon>
        <taxon>Tetramitia</taxon>
        <taxon>Eutetramitia</taxon>
        <taxon>Vahlkampfiidae</taxon>
        <taxon>Naegleria</taxon>
    </lineage>
</organism>
<evidence type="ECO:0000256" key="2">
    <source>
        <dbReference type="SAM" id="SignalP"/>
    </source>
</evidence>
<reference evidence="4 5" key="1">
    <citation type="journal article" date="2010" name="Cell">
        <title>The genome of Naegleria gruberi illuminates early eukaryotic versatility.</title>
        <authorList>
            <person name="Fritz-Laylin L.K."/>
            <person name="Prochnik S.E."/>
            <person name="Ginger M.L."/>
            <person name="Dacks J.B."/>
            <person name="Carpenter M.L."/>
            <person name="Field M.C."/>
            <person name="Kuo A."/>
            <person name="Paredez A."/>
            <person name="Chapman J."/>
            <person name="Pham J."/>
            <person name="Shu S."/>
            <person name="Neupane R."/>
            <person name="Cipriano M."/>
            <person name="Mancuso J."/>
            <person name="Tu H."/>
            <person name="Salamov A."/>
            <person name="Lindquist E."/>
            <person name="Shapiro H."/>
            <person name="Lucas S."/>
            <person name="Grigoriev I.V."/>
            <person name="Cande W.Z."/>
            <person name="Fulton C."/>
            <person name="Rokhsar D.S."/>
            <person name="Dawson S.C."/>
        </authorList>
    </citation>
    <scope>NUCLEOTIDE SEQUENCE [LARGE SCALE GENOMIC DNA]</scope>
    <source>
        <strain evidence="4 5">NEG-M</strain>
    </source>
</reference>
<dbReference type="GeneID" id="8859943"/>
<keyword evidence="1" id="KW-0472">Membrane</keyword>
<dbReference type="GO" id="GO:0007186">
    <property type="term" value="P:G protein-coupled receptor signaling pathway"/>
    <property type="evidence" value="ECO:0007669"/>
    <property type="project" value="InterPro"/>
</dbReference>
<dbReference type="OrthoDB" id="45670at2759"/>
<dbReference type="eggNOG" id="KOG4290">
    <property type="taxonomic scope" value="Eukaryota"/>
</dbReference>
<feature type="transmembrane region" description="Helical" evidence="1">
    <location>
        <begin position="260"/>
        <end position="279"/>
    </location>
</feature>
<dbReference type="KEGG" id="ngr:NAEGRDRAFT_75759"/>
<dbReference type="AlphaFoldDB" id="D2W2Y9"/>
<feature type="transmembrane region" description="Helical" evidence="1">
    <location>
        <begin position="328"/>
        <end position="348"/>
    </location>
</feature>
<dbReference type="InParanoid" id="D2W2Y9"/>
<dbReference type="Proteomes" id="UP000006671">
    <property type="component" value="Unassembled WGS sequence"/>
</dbReference>
<evidence type="ECO:0000313" key="4">
    <source>
        <dbReference type="EMBL" id="EFC36631.1"/>
    </source>
</evidence>
<gene>
    <name evidence="4" type="ORF">NAEGRDRAFT_75759</name>
</gene>
<dbReference type="InterPro" id="IPR019336">
    <property type="entry name" value="GPR180/TMEM145_TM"/>
</dbReference>
<dbReference type="RefSeq" id="XP_002669375.1">
    <property type="nucleotide sequence ID" value="XM_002669329.1"/>
</dbReference>